<feature type="repeat" description="ANK" evidence="6">
    <location>
        <begin position="217"/>
        <end position="249"/>
    </location>
</feature>
<dbReference type="GO" id="GO:0045732">
    <property type="term" value="P:positive regulation of protein catabolic process"/>
    <property type="evidence" value="ECO:0007669"/>
    <property type="project" value="TreeGrafter"/>
</dbReference>
<name>A0A7L4MXI3_9AVES</name>
<feature type="repeat" description="ANK" evidence="6">
    <location>
        <begin position="183"/>
        <end position="215"/>
    </location>
</feature>
<dbReference type="SMART" id="SM00969">
    <property type="entry name" value="SOCS_box"/>
    <property type="match status" value="1"/>
</dbReference>
<dbReference type="Proteomes" id="UP000586704">
    <property type="component" value="Unassembled WGS sequence"/>
</dbReference>
<keyword evidence="9" id="KW-1185">Reference proteome</keyword>
<evidence type="ECO:0000259" key="7">
    <source>
        <dbReference type="PROSITE" id="PS50225"/>
    </source>
</evidence>
<reference evidence="8 9" key="1">
    <citation type="submission" date="2020-02" db="EMBL/GenBank/DDBJ databases">
        <title>Bird 10,000 Genomes (B10K) Project - Family phase.</title>
        <authorList>
            <person name="Zhang G."/>
        </authorList>
    </citation>
    <scope>NUCLEOTIDE SEQUENCE [LARGE SCALE GENOMIC DNA]</scope>
    <source>
        <strain evidence="8">B10K-DU-013-51</strain>
        <tissue evidence="8">Mixed tissue sample</tissue>
    </source>
</reference>
<feature type="repeat" description="ANK" evidence="6">
    <location>
        <begin position="291"/>
        <end position="323"/>
    </location>
</feature>
<dbReference type="Pfam" id="PF07525">
    <property type="entry name" value="SOCS_box"/>
    <property type="match status" value="1"/>
</dbReference>
<evidence type="ECO:0000256" key="1">
    <source>
        <dbReference type="ARBA" id="ARBA00004906"/>
    </source>
</evidence>
<sequence length="489" mass="53344">MAQETFTFTSSALRSLRLQRELLEQEDRRRALAWESATRRFLSANPRPPATSPRRSQYCRDPAVHNALYAGDLQRVKSIFKDETTANLVMETVSEELVWSPEQGPHLSGLWVLSPRRQQTSALRIVTIRGYGDCARHLLLRGAQVDAVVGGRAPLHDCMAAPRPDCARLLLAFGADPNVLSAEGSAPLHLCTAPDSLPCAELLLAHGARVNLGTRERQVTALHVAARQGLLAHVELYLRHGADPSLRTRQGETPLNAACAAAERPEDAERYYRVAERLLAAGADPGAAGRKDHGPLHNACGNGQPRLVRLLLSHGADATVPNCAGYTPMDCALHAVEEYGQQRPEETIALLLDHGAGPVHPKMLKFCCRHPPALELVLNSYDRVPAADCWVGTVPPELWEVRGSGAPPACPFPPDPFPSFALALSPPQEHQQFYASAVRAAGQPRRLQHLARCALRRHLGSRCHSAVPKLALPPPLLRYLQLPLEGLIS</sequence>
<dbReference type="PANTHER" id="PTHR24136:SF18">
    <property type="entry name" value="ANKYRIN REPEAT AND SOCS BOX PROTEIN 5"/>
    <property type="match status" value="1"/>
</dbReference>
<keyword evidence="3" id="KW-0677">Repeat</keyword>
<dbReference type="PROSITE" id="PS50088">
    <property type="entry name" value="ANK_REPEAT"/>
    <property type="match status" value="4"/>
</dbReference>
<organism evidence="8 9">
    <name type="scientific">Ceyx cyanopectus</name>
    <name type="common">Indigo-banded kingfisher</name>
    <dbReference type="NCBI Taxonomy" id="390723"/>
    <lineage>
        <taxon>Eukaryota</taxon>
        <taxon>Metazoa</taxon>
        <taxon>Chordata</taxon>
        <taxon>Craniata</taxon>
        <taxon>Vertebrata</taxon>
        <taxon>Euteleostomi</taxon>
        <taxon>Archelosauria</taxon>
        <taxon>Archosauria</taxon>
        <taxon>Dinosauria</taxon>
        <taxon>Saurischia</taxon>
        <taxon>Theropoda</taxon>
        <taxon>Coelurosauria</taxon>
        <taxon>Aves</taxon>
        <taxon>Neognathae</taxon>
        <taxon>Neoaves</taxon>
        <taxon>Telluraves</taxon>
        <taxon>Coraciimorphae</taxon>
        <taxon>Coraciiformes</taxon>
        <taxon>Alcedinidae</taxon>
        <taxon>Ceyx</taxon>
    </lineage>
</organism>
<evidence type="ECO:0000313" key="8">
    <source>
        <dbReference type="EMBL" id="NXY82490.1"/>
    </source>
</evidence>
<dbReference type="Gene3D" id="1.25.40.20">
    <property type="entry name" value="Ankyrin repeat-containing domain"/>
    <property type="match status" value="1"/>
</dbReference>
<evidence type="ECO:0000256" key="2">
    <source>
        <dbReference type="ARBA" id="ARBA00005949"/>
    </source>
</evidence>
<dbReference type="AlphaFoldDB" id="A0A7L4MXI3"/>
<dbReference type="UniPathway" id="UPA00143"/>
<dbReference type="InterPro" id="IPR001496">
    <property type="entry name" value="SOCS_box"/>
</dbReference>
<dbReference type="InterPro" id="IPR036036">
    <property type="entry name" value="SOCS_box-like_dom_sf"/>
</dbReference>
<dbReference type="EMBL" id="VYZU01014203">
    <property type="protein sequence ID" value="NXY82490.1"/>
    <property type="molecule type" value="Genomic_DNA"/>
</dbReference>
<evidence type="ECO:0000256" key="6">
    <source>
        <dbReference type="PROSITE-ProRule" id="PRU00023"/>
    </source>
</evidence>
<dbReference type="SUPFAM" id="SSF48403">
    <property type="entry name" value="Ankyrin repeat"/>
    <property type="match status" value="1"/>
</dbReference>
<keyword evidence="5 6" id="KW-0040">ANK repeat</keyword>
<keyword evidence="4" id="KW-0833">Ubl conjugation pathway</keyword>
<dbReference type="OrthoDB" id="194358at2759"/>
<dbReference type="GO" id="GO:0035556">
    <property type="term" value="P:intracellular signal transduction"/>
    <property type="evidence" value="ECO:0007669"/>
    <property type="project" value="InterPro"/>
</dbReference>
<dbReference type="PROSITE" id="PS50225">
    <property type="entry name" value="SOCS"/>
    <property type="match status" value="1"/>
</dbReference>
<dbReference type="InterPro" id="IPR051573">
    <property type="entry name" value="Ankyrin-SOCS_box_domain"/>
</dbReference>
<evidence type="ECO:0000256" key="3">
    <source>
        <dbReference type="ARBA" id="ARBA00022737"/>
    </source>
</evidence>
<dbReference type="SUPFAM" id="SSF158235">
    <property type="entry name" value="SOCS box-like"/>
    <property type="match status" value="1"/>
</dbReference>
<comment type="similarity">
    <text evidence="2">Belongs to the ankyrin SOCS box (ASB) family.</text>
</comment>
<dbReference type="InterPro" id="IPR002110">
    <property type="entry name" value="Ankyrin_rpt"/>
</dbReference>
<feature type="repeat" description="ANK" evidence="6">
    <location>
        <begin position="150"/>
        <end position="182"/>
    </location>
</feature>
<dbReference type="PROSITE" id="PS50297">
    <property type="entry name" value="ANK_REP_REGION"/>
    <property type="match status" value="3"/>
</dbReference>
<evidence type="ECO:0000313" key="9">
    <source>
        <dbReference type="Proteomes" id="UP000586704"/>
    </source>
</evidence>
<comment type="pathway">
    <text evidence="1">Protein modification; protein ubiquitination.</text>
</comment>
<feature type="non-terminal residue" evidence="8">
    <location>
        <position position="489"/>
    </location>
</feature>
<comment type="caution">
    <text evidence="8">The sequence shown here is derived from an EMBL/GenBank/DDBJ whole genome shotgun (WGS) entry which is preliminary data.</text>
</comment>
<gene>
    <name evidence="8" type="primary">Asb16</name>
    <name evidence="8" type="ORF">CEYCYA_R07351</name>
</gene>
<accession>A0A7L4MXI3</accession>
<dbReference type="PANTHER" id="PTHR24136">
    <property type="entry name" value="SOWAH (DROSOPHILA) HOMOLOG"/>
    <property type="match status" value="1"/>
</dbReference>
<dbReference type="Pfam" id="PF12796">
    <property type="entry name" value="Ank_2"/>
    <property type="match status" value="2"/>
</dbReference>
<proteinExistence type="inferred from homology"/>
<feature type="non-terminal residue" evidence="8">
    <location>
        <position position="1"/>
    </location>
</feature>
<dbReference type="GO" id="GO:0016567">
    <property type="term" value="P:protein ubiquitination"/>
    <property type="evidence" value="ECO:0007669"/>
    <property type="project" value="UniProtKB-UniPathway"/>
</dbReference>
<evidence type="ECO:0000256" key="5">
    <source>
        <dbReference type="ARBA" id="ARBA00023043"/>
    </source>
</evidence>
<evidence type="ECO:0000256" key="4">
    <source>
        <dbReference type="ARBA" id="ARBA00022786"/>
    </source>
</evidence>
<dbReference type="Gene3D" id="1.10.750.20">
    <property type="entry name" value="SOCS box"/>
    <property type="match status" value="1"/>
</dbReference>
<protein>
    <submittedName>
        <fullName evidence="8">ASB16 protein</fullName>
    </submittedName>
</protein>
<dbReference type="InterPro" id="IPR036770">
    <property type="entry name" value="Ankyrin_rpt-contain_sf"/>
</dbReference>
<feature type="domain" description="SOCS box" evidence="7">
    <location>
        <begin position="443"/>
        <end position="481"/>
    </location>
</feature>
<dbReference type="SMART" id="SM00248">
    <property type="entry name" value="ANK"/>
    <property type="match status" value="7"/>
</dbReference>